<feature type="transmembrane region" description="Helical" evidence="2">
    <location>
        <begin position="160"/>
        <end position="179"/>
    </location>
</feature>
<dbReference type="InterPro" id="IPR000366">
    <property type="entry name" value="GPCR_STE2"/>
</dbReference>
<keyword evidence="4" id="KW-1185">Reference proteome</keyword>
<keyword evidence="2" id="KW-1133">Transmembrane helix</keyword>
<feature type="transmembrane region" description="Helical" evidence="2">
    <location>
        <begin position="277"/>
        <end position="296"/>
    </location>
</feature>
<dbReference type="Proteomes" id="UP001174694">
    <property type="component" value="Unassembled WGS sequence"/>
</dbReference>
<gene>
    <name evidence="3" type="ORF">NKR23_g1196</name>
</gene>
<dbReference type="GO" id="GO:0004932">
    <property type="term" value="F:mating-type factor pheromone receptor activity"/>
    <property type="evidence" value="ECO:0007669"/>
    <property type="project" value="InterPro"/>
</dbReference>
<dbReference type="GO" id="GO:0038038">
    <property type="term" value="C:G protein-coupled receptor homodimeric complex"/>
    <property type="evidence" value="ECO:0007669"/>
    <property type="project" value="TreeGrafter"/>
</dbReference>
<dbReference type="EMBL" id="JANBVO010000002">
    <property type="protein sequence ID" value="KAJ9156603.1"/>
    <property type="molecule type" value="Genomic_DNA"/>
</dbReference>
<dbReference type="PRINTS" id="PR00250">
    <property type="entry name" value="GPCRSTE2"/>
</dbReference>
<protein>
    <submittedName>
        <fullName evidence="3">Pheromone receptor 2</fullName>
    </submittedName>
</protein>
<proteinExistence type="predicted"/>
<dbReference type="PANTHER" id="PTHR28009:SF1">
    <property type="entry name" value="PHEROMONE ALPHA FACTOR RECEPTOR"/>
    <property type="match status" value="1"/>
</dbReference>
<organism evidence="3 4">
    <name type="scientific">Pleurostoma richardsiae</name>
    <dbReference type="NCBI Taxonomy" id="41990"/>
    <lineage>
        <taxon>Eukaryota</taxon>
        <taxon>Fungi</taxon>
        <taxon>Dikarya</taxon>
        <taxon>Ascomycota</taxon>
        <taxon>Pezizomycotina</taxon>
        <taxon>Sordariomycetes</taxon>
        <taxon>Sordariomycetidae</taxon>
        <taxon>Calosphaeriales</taxon>
        <taxon>Pleurostomataceae</taxon>
        <taxon>Pleurostoma</taxon>
    </lineage>
</organism>
<name>A0AA38RR31_9PEZI</name>
<keyword evidence="2" id="KW-0472">Membrane</keyword>
<feature type="transmembrane region" description="Helical" evidence="2">
    <location>
        <begin position="249"/>
        <end position="271"/>
    </location>
</feature>
<evidence type="ECO:0000256" key="1">
    <source>
        <dbReference type="SAM" id="MobiDB-lite"/>
    </source>
</evidence>
<keyword evidence="3" id="KW-0675">Receptor</keyword>
<comment type="caution">
    <text evidence="3">The sequence shown here is derived from an EMBL/GenBank/DDBJ whole genome shotgun (WGS) entry which is preliminary data.</text>
</comment>
<dbReference type="PANTHER" id="PTHR28009">
    <property type="entry name" value="PHEROMONE ALPHA FACTOR RECEPTOR"/>
    <property type="match status" value="1"/>
</dbReference>
<accession>A0AA38RR31</accession>
<dbReference type="InterPro" id="IPR027458">
    <property type="entry name" value="STE2_TM1-TM2_sf"/>
</dbReference>
<sequence>MSSPAPQPPPEAFFTEQVINLTVWNGTAVTTVPLPLPFLTYMFHYGYSVCISYGTQLGACIVMLLVALTMTPRIKFARVTTLINIASLLVGIVRITLLATYFVGDSTDFYNLFSGDYRYVNPAETARNVAATSMAVPQLVLILAALIIQAWSMMKLWEPIYRWVAMAVSTVLAVVTLAFKITSTVIQARYIEHAIDDLDPYVWVRKVDLSMYATSIAWFCFMFNVRLIVHMWEHRKFLPSSKGLNPMEVLVMTNGILMLVPVVFAGLEFATFSRFEAGSWTSTSVIIVLPLGTLVAQRIAAPSAFTSLEADNSRGSSRSKGMGGGSTSAGSEVPFLRGWRRGGSSGRGSSSAGGGATMTGVTSQVSSGGGSSAVRHMDPIDAELARIENEQDLEKGQVRVEREIERREERL</sequence>
<evidence type="ECO:0000313" key="3">
    <source>
        <dbReference type="EMBL" id="KAJ9156603.1"/>
    </source>
</evidence>
<dbReference type="GO" id="GO:0000750">
    <property type="term" value="P:pheromone-dependent signal transduction involved in conjugation with cellular fusion"/>
    <property type="evidence" value="ECO:0007669"/>
    <property type="project" value="TreeGrafter"/>
</dbReference>
<feature type="transmembrane region" description="Helical" evidence="2">
    <location>
        <begin position="209"/>
        <end position="229"/>
    </location>
</feature>
<feature type="transmembrane region" description="Helical" evidence="2">
    <location>
        <begin position="82"/>
        <end position="103"/>
    </location>
</feature>
<dbReference type="CDD" id="cd14939">
    <property type="entry name" value="7tmD_STE2"/>
    <property type="match status" value="1"/>
</dbReference>
<feature type="compositionally biased region" description="Gly residues" evidence="1">
    <location>
        <begin position="341"/>
        <end position="357"/>
    </location>
</feature>
<feature type="compositionally biased region" description="Basic and acidic residues" evidence="1">
    <location>
        <begin position="375"/>
        <end position="411"/>
    </location>
</feature>
<evidence type="ECO:0000313" key="4">
    <source>
        <dbReference type="Proteomes" id="UP001174694"/>
    </source>
</evidence>
<feature type="region of interest" description="Disordered" evidence="1">
    <location>
        <begin position="309"/>
        <end position="411"/>
    </location>
</feature>
<feature type="transmembrane region" description="Helical" evidence="2">
    <location>
        <begin position="129"/>
        <end position="148"/>
    </location>
</feature>
<dbReference type="Gene3D" id="1.10.287.920">
    <property type="entry name" value="Pheromone alpha factor receptor"/>
    <property type="match status" value="1"/>
</dbReference>
<dbReference type="AlphaFoldDB" id="A0AA38RR31"/>
<dbReference type="Pfam" id="PF02116">
    <property type="entry name" value="STE2"/>
    <property type="match status" value="1"/>
</dbReference>
<feature type="transmembrane region" description="Helical" evidence="2">
    <location>
        <begin position="45"/>
        <end position="70"/>
    </location>
</feature>
<evidence type="ECO:0000256" key="2">
    <source>
        <dbReference type="SAM" id="Phobius"/>
    </source>
</evidence>
<keyword evidence="2" id="KW-0812">Transmembrane</keyword>
<reference evidence="3" key="1">
    <citation type="submission" date="2022-07" db="EMBL/GenBank/DDBJ databases">
        <title>Fungi with potential for degradation of polypropylene.</title>
        <authorList>
            <person name="Gostincar C."/>
        </authorList>
    </citation>
    <scope>NUCLEOTIDE SEQUENCE</scope>
    <source>
        <strain evidence="3">EXF-13308</strain>
    </source>
</reference>